<name>A0A1I7NHI2_9BACT</name>
<dbReference type="InterPro" id="IPR036866">
    <property type="entry name" value="RibonucZ/Hydroxyglut_hydro"/>
</dbReference>
<comment type="subunit">
    <text evidence="1 8">Homodimer.</text>
</comment>
<sequence>MPFAVTILGNNSAIPSHERFPTAQVVTYEDELFLIDCGEGTQMQLARYKIRRNKIYHIFISHLHGDHYFGLIGLINSFNLLQRTEPLHLYAPAELESIIWRQLECAATILHFPLHFHPLQVSGFQLIADLPHLRISCFPTKHRILCFGFLFEEKPRHRKVIPEKAREAGVPLSFYKNLQQGEDYVSATGHIIPNDELTLPPPQPRKYAYCADTLYDEGLIPYIAGCDLVYHETTYLQQDLHRAIERFHSTTLQAATLARKALQDKGKLLIGHFSSRYERLEDFENECRSIFPETYLALQGATYFVGTPWKARM</sequence>
<keyword evidence="7 8" id="KW-0862">Zinc</keyword>
<dbReference type="STRING" id="1393122.SAMN05660895_1915"/>
<dbReference type="PANTHER" id="PTHR46018">
    <property type="entry name" value="ZINC PHOSPHODIESTERASE ELAC PROTEIN 1"/>
    <property type="match status" value="1"/>
</dbReference>
<evidence type="ECO:0000256" key="5">
    <source>
        <dbReference type="ARBA" id="ARBA00022759"/>
    </source>
</evidence>
<dbReference type="GO" id="GO:0008270">
    <property type="term" value="F:zinc ion binding"/>
    <property type="evidence" value="ECO:0007669"/>
    <property type="project" value="UniProtKB-UniRule"/>
</dbReference>
<evidence type="ECO:0000313" key="10">
    <source>
        <dbReference type="Proteomes" id="UP000199537"/>
    </source>
</evidence>
<feature type="binding site" evidence="8">
    <location>
        <position position="67"/>
    </location>
    <ligand>
        <name>Zn(2+)</name>
        <dbReference type="ChEBI" id="CHEBI:29105"/>
        <label>2</label>
        <note>catalytic</note>
    </ligand>
</feature>
<proteinExistence type="inferred from homology"/>
<keyword evidence="10" id="KW-1185">Reference proteome</keyword>
<dbReference type="Proteomes" id="UP000199537">
    <property type="component" value="Unassembled WGS sequence"/>
</dbReference>
<feature type="binding site" evidence="8">
    <location>
        <position position="64"/>
    </location>
    <ligand>
        <name>Zn(2+)</name>
        <dbReference type="ChEBI" id="CHEBI:29105"/>
        <label>1</label>
        <note>catalytic</note>
    </ligand>
</feature>
<dbReference type="OrthoDB" id="9800940at2"/>
<evidence type="ECO:0000256" key="3">
    <source>
        <dbReference type="ARBA" id="ARBA00022722"/>
    </source>
</evidence>
<feature type="binding site" evidence="8">
    <location>
        <position position="62"/>
    </location>
    <ligand>
        <name>Zn(2+)</name>
        <dbReference type="ChEBI" id="CHEBI:29105"/>
        <label>1</label>
        <note>catalytic</note>
    </ligand>
</feature>
<dbReference type="EMBL" id="FPCJ01000001">
    <property type="protein sequence ID" value="SFV34141.1"/>
    <property type="molecule type" value="Genomic_DNA"/>
</dbReference>
<reference evidence="10" key="1">
    <citation type="submission" date="2016-10" db="EMBL/GenBank/DDBJ databases">
        <authorList>
            <person name="Varghese N."/>
            <person name="Submissions S."/>
        </authorList>
    </citation>
    <scope>NUCLEOTIDE SEQUENCE [LARGE SCALE GENOMIC DNA]</scope>
    <source>
        <strain evidence="10">DSM 14807</strain>
    </source>
</reference>
<dbReference type="HAMAP" id="MF_01818">
    <property type="entry name" value="RNase_Z_BN"/>
    <property type="match status" value="1"/>
</dbReference>
<dbReference type="AlphaFoldDB" id="A0A1I7NHI2"/>
<gene>
    <name evidence="8" type="primary">rnz</name>
    <name evidence="9" type="ORF">SAMN05660895_1915</name>
</gene>
<evidence type="ECO:0000256" key="7">
    <source>
        <dbReference type="ARBA" id="ARBA00022833"/>
    </source>
</evidence>
<evidence type="ECO:0000256" key="8">
    <source>
        <dbReference type="HAMAP-Rule" id="MF_01818"/>
    </source>
</evidence>
<comment type="cofactor">
    <cofactor evidence="8">
        <name>Zn(2+)</name>
        <dbReference type="ChEBI" id="CHEBI:29105"/>
    </cofactor>
    <text evidence="8">Binds 2 Zn(2+) ions.</text>
</comment>
<keyword evidence="4 8" id="KW-0479">Metal-binding</keyword>
<dbReference type="Pfam" id="PF23023">
    <property type="entry name" value="Anti-Pycsar_Apyc1"/>
    <property type="match status" value="1"/>
</dbReference>
<feature type="binding site" evidence="8">
    <location>
        <position position="212"/>
    </location>
    <ligand>
        <name>Zn(2+)</name>
        <dbReference type="ChEBI" id="CHEBI:29105"/>
        <label>2</label>
        <note>catalytic</note>
    </ligand>
</feature>
<dbReference type="SUPFAM" id="SSF56281">
    <property type="entry name" value="Metallo-hydrolase/oxidoreductase"/>
    <property type="match status" value="1"/>
</dbReference>
<dbReference type="PANTHER" id="PTHR46018:SF2">
    <property type="entry name" value="ZINC PHOSPHODIESTERASE ELAC PROTEIN 1"/>
    <property type="match status" value="1"/>
</dbReference>
<feature type="binding site" evidence="8">
    <location>
        <position position="212"/>
    </location>
    <ligand>
        <name>Zn(2+)</name>
        <dbReference type="ChEBI" id="CHEBI:29105"/>
        <label>1</label>
        <note>catalytic</note>
    </ligand>
</feature>
<evidence type="ECO:0000256" key="1">
    <source>
        <dbReference type="ARBA" id="ARBA00011738"/>
    </source>
</evidence>
<feature type="binding site" evidence="8">
    <location>
        <position position="142"/>
    </location>
    <ligand>
        <name>Zn(2+)</name>
        <dbReference type="ChEBI" id="CHEBI:29105"/>
        <label>1</label>
        <note>catalytic</note>
    </ligand>
</feature>
<dbReference type="CDD" id="cd07717">
    <property type="entry name" value="RNaseZ_ZiPD-like_MBL-fold"/>
    <property type="match status" value="1"/>
</dbReference>
<protein>
    <recommendedName>
        <fullName evidence="8">Ribonuclease Z</fullName>
        <shortName evidence="8">RNase Z</shortName>
        <ecNumber evidence="8">3.1.26.11</ecNumber>
    </recommendedName>
    <alternativeName>
        <fullName evidence="8">tRNA 3 endonuclease</fullName>
    </alternativeName>
    <alternativeName>
        <fullName evidence="8">tRNase Z</fullName>
    </alternativeName>
</protein>
<keyword evidence="2 8" id="KW-0819">tRNA processing</keyword>
<evidence type="ECO:0000313" key="9">
    <source>
        <dbReference type="EMBL" id="SFV34141.1"/>
    </source>
</evidence>
<keyword evidence="3 8" id="KW-0540">Nuclease</keyword>
<evidence type="ECO:0000256" key="6">
    <source>
        <dbReference type="ARBA" id="ARBA00022801"/>
    </source>
</evidence>
<dbReference type="EC" id="3.1.26.11" evidence="8"/>
<dbReference type="GO" id="GO:0042781">
    <property type="term" value="F:3'-tRNA processing endoribonuclease activity"/>
    <property type="evidence" value="ECO:0007669"/>
    <property type="project" value="UniProtKB-UniRule"/>
</dbReference>
<dbReference type="NCBIfam" id="NF000801">
    <property type="entry name" value="PRK00055.1-3"/>
    <property type="match status" value="1"/>
</dbReference>
<evidence type="ECO:0000256" key="2">
    <source>
        <dbReference type="ARBA" id="ARBA00022694"/>
    </source>
</evidence>
<feature type="binding site" evidence="8">
    <location>
        <position position="66"/>
    </location>
    <ligand>
        <name>Zn(2+)</name>
        <dbReference type="ChEBI" id="CHEBI:29105"/>
        <label>2</label>
        <note>catalytic</note>
    </ligand>
</feature>
<feature type="binding site" evidence="8">
    <location>
        <position position="272"/>
    </location>
    <ligand>
        <name>Zn(2+)</name>
        <dbReference type="ChEBI" id="CHEBI:29105"/>
        <label>2</label>
        <note>catalytic</note>
    </ligand>
</feature>
<feature type="active site" description="Proton acceptor" evidence="8">
    <location>
        <position position="66"/>
    </location>
</feature>
<keyword evidence="5 8" id="KW-0255">Endonuclease</keyword>
<evidence type="ECO:0000256" key="4">
    <source>
        <dbReference type="ARBA" id="ARBA00022723"/>
    </source>
</evidence>
<dbReference type="RefSeq" id="WP_092460106.1">
    <property type="nucleotide sequence ID" value="NZ_FPCJ01000001.1"/>
</dbReference>
<comment type="function">
    <text evidence="8">Zinc phosphodiesterase, which displays some tRNA 3'-processing endonuclease activity. Probably involved in tRNA maturation, by removing a 3'-trailer from precursor tRNA.</text>
</comment>
<comment type="similarity">
    <text evidence="8">Belongs to the RNase Z family.</text>
</comment>
<accession>A0A1I7NHI2</accession>
<keyword evidence="6 8" id="KW-0378">Hydrolase</keyword>
<dbReference type="InterPro" id="IPR013471">
    <property type="entry name" value="RNase_Z/BN"/>
</dbReference>
<dbReference type="Gene3D" id="3.60.15.10">
    <property type="entry name" value="Ribonuclease Z/Hydroxyacylglutathione hydrolase-like"/>
    <property type="match status" value="1"/>
</dbReference>
<comment type="catalytic activity">
    <reaction evidence="8">
        <text>Endonucleolytic cleavage of RNA, removing extra 3' nucleotides from tRNA precursor, generating 3' termini of tRNAs. A 3'-hydroxy group is left at the tRNA terminus and a 5'-phosphoryl group is left at the trailer molecule.</text>
        <dbReference type="EC" id="3.1.26.11"/>
    </reaction>
</comment>
<organism evidence="9 10">
    <name type="scientific">Thermoflavifilum thermophilum</name>
    <dbReference type="NCBI Taxonomy" id="1393122"/>
    <lineage>
        <taxon>Bacteria</taxon>
        <taxon>Pseudomonadati</taxon>
        <taxon>Bacteroidota</taxon>
        <taxon>Chitinophagia</taxon>
        <taxon>Chitinophagales</taxon>
        <taxon>Chitinophagaceae</taxon>
        <taxon>Thermoflavifilum</taxon>
    </lineage>
</organism>